<name>A0A1L7NCW6_PSEPU</name>
<accession>A0A1L7NCW6</accession>
<reference evidence="1 2" key="1">
    <citation type="submission" date="2015-11" db="EMBL/GenBank/DDBJ databases">
        <title>Complete genome sequencing of a biphenyl-degrading bacterium, Pseudomonas putida KF715 (=NBRC110667).</title>
        <authorList>
            <person name="Suenaga H."/>
            <person name="Fujihara N."/>
            <person name="Watanabe T."/>
            <person name="Hirose J."/>
            <person name="Kimura N."/>
            <person name="Yamazoe A."/>
            <person name="Hosoyama A."/>
            <person name="Shimodaira J."/>
            <person name="Furukawa K."/>
        </authorList>
    </citation>
    <scope>NUCLEOTIDE SEQUENCE [LARGE SCALE GENOMIC DNA]</scope>
    <source>
        <strain evidence="1 2">KF715</strain>
    </source>
</reference>
<gene>
    <name evidence="1" type="ORF">KF715C_ch27320</name>
</gene>
<dbReference type="EMBL" id="AP015029">
    <property type="protein sequence ID" value="BAW23305.1"/>
    <property type="molecule type" value="Genomic_DNA"/>
</dbReference>
<dbReference type="Proteomes" id="UP000218731">
    <property type="component" value="Chromosome 1"/>
</dbReference>
<proteinExistence type="predicted"/>
<evidence type="ECO:0000313" key="1">
    <source>
        <dbReference type="EMBL" id="BAW23305.1"/>
    </source>
</evidence>
<dbReference type="RefSeq" id="WP_016486868.1">
    <property type="nucleotide sequence ID" value="NZ_AP015029.1"/>
</dbReference>
<organism evidence="1 2">
    <name type="scientific">Pseudomonas putida</name>
    <name type="common">Arthrobacter siderocapsulatus</name>
    <dbReference type="NCBI Taxonomy" id="303"/>
    <lineage>
        <taxon>Bacteria</taxon>
        <taxon>Pseudomonadati</taxon>
        <taxon>Pseudomonadota</taxon>
        <taxon>Gammaproteobacteria</taxon>
        <taxon>Pseudomonadales</taxon>
        <taxon>Pseudomonadaceae</taxon>
        <taxon>Pseudomonas</taxon>
    </lineage>
</organism>
<protein>
    <submittedName>
        <fullName evidence="1">Uncharacterized protein</fullName>
    </submittedName>
</protein>
<dbReference type="AlphaFoldDB" id="A0A1L7NCW6"/>
<evidence type="ECO:0000313" key="2">
    <source>
        <dbReference type="Proteomes" id="UP000218731"/>
    </source>
</evidence>
<sequence length="56" mass="5781">MTTLFRISVLVLVAGMLLGDILLASVGLAGVCGVAVYSNIQQDKQPACPADSEFLA</sequence>